<dbReference type="InterPro" id="IPR027417">
    <property type="entry name" value="P-loop_NTPase"/>
</dbReference>
<evidence type="ECO:0000256" key="5">
    <source>
        <dbReference type="ARBA" id="ARBA00022801"/>
    </source>
</evidence>
<dbReference type="SMART" id="SM00490">
    <property type="entry name" value="HELICc"/>
    <property type="match status" value="1"/>
</dbReference>
<dbReference type="GO" id="GO:0016787">
    <property type="term" value="F:hydrolase activity"/>
    <property type="evidence" value="ECO:0007669"/>
    <property type="project" value="UniProtKB-KW"/>
</dbReference>
<dbReference type="InterPro" id="IPR038718">
    <property type="entry name" value="SNF2-like_sf"/>
</dbReference>
<feature type="compositionally biased region" description="Basic residues" evidence="13">
    <location>
        <begin position="113"/>
        <end position="128"/>
    </location>
</feature>
<evidence type="ECO:0000256" key="1">
    <source>
        <dbReference type="ARBA" id="ARBA00004123"/>
    </source>
</evidence>
<dbReference type="Proteomes" id="UP000014500">
    <property type="component" value="Unassembled WGS sequence"/>
</dbReference>
<evidence type="ECO:0000259" key="15">
    <source>
        <dbReference type="PROSITE" id="PS51194"/>
    </source>
</evidence>
<feature type="domain" description="Helicase ATP-binding" evidence="14">
    <location>
        <begin position="380"/>
        <end position="550"/>
    </location>
</feature>
<evidence type="ECO:0000313" key="17">
    <source>
        <dbReference type="Proteomes" id="UP000014500"/>
    </source>
</evidence>
<evidence type="ECO:0000313" key="16">
    <source>
        <dbReference type="EnsemblMetazoa" id="SMAR008280-PA"/>
    </source>
</evidence>
<dbReference type="EC" id="3.6.4.12" evidence="3"/>
<keyword evidence="5" id="KW-0378">Hydrolase</keyword>
<dbReference type="PROSITE" id="PS51192">
    <property type="entry name" value="HELICASE_ATP_BIND_1"/>
    <property type="match status" value="1"/>
</dbReference>
<evidence type="ECO:0000256" key="8">
    <source>
        <dbReference type="ARBA" id="ARBA00022853"/>
    </source>
</evidence>
<dbReference type="GO" id="GO:0005634">
    <property type="term" value="C:nucleus"/>
    <property type="evidence" value="ECO:0007669"/>
    <property type="project" value="UniProtKB-SubCell"/>
</dbReference>
<feature type="compositionally biased region" description="Low complexity" evidence="13">
    <location>
        <begin position="1"/>
        <end position="17"/>
    </location>
</feature>
<keyword evidence="17" id="KW-1185">Reference proteome</keyword>
<feature type="region of interest" description="Disordered" evidence="13">
    <location>
        <begin position="1"/>
        <end position="257"/>
    </location>
</feature>
<dbReference type="STRING" id="126957.T1J3V7"/>
<comment type="similarity">
    <text evidence="2">Belongs to the SNF2/RAD54 helicase family.</text>
</comment>
<dbReference type="InterPro" id="IPR049730">
    <property type="entry name" value="SNF2/RAD54-like_C"/>
</dbReference>
<dbReference type="GO" id="GO:0003677">
    <property type="term" value="F:DNA binding"/>
    <property type="evidence" value="ECO:0007669"/>
    <property type="project" value="UniProtKB-KW"/>
</dbReference>
<feature type="compositionally biased region" description="Basic residues" evidence="13">
    <location>
        <begin position="26"/>
        <end position="35"/>
    </location>
</feature>
<dbReference type="EMBL" id="JH431832">
    <property type="status" value="NOT_ANNOTATED_CDS"/>
    <property type="molecule type" value="Genomic_DNA"/>
</dbReference>
<dbReference type="SUPFAM" id="SSF52540">
    <property type="entry name" value="P-loop containing nucleoside triphosphate hydrolases"/>
    <property type="match status" value="2"/>
</dbReference>
<dbReference type="PROSITE" id="PS51194">
    <property type="entry name" value="HELICASE_CTER"/>
    <property type="match status" value="1"/>
</dbReference>
<dbReference type="Gene3D" id="3.40.50.10810">
    <property type="entry name" value="Tandem AAA-ATPase domain"/>
    <property type="match status" value="1"/>
</dbReference>
<proteinExistence type="inferred from homology"/>
<evidence type="ECO:0000256" key="4">
    <source>
        <dbReference type="ARBA" id="ARBA00022741"/>
    </source>
</evidence>
<dbReference type="EnsemblMetazoa" id="SMAR008280-RA">
    <property type="protein sequence ID" value="SMAR008280-PA"/>
    <property type="gene ID" value="SMAR008280"/>
</dbReference>
<dbReference type="InterPro" id="IPR000330">
    <property type="entry name" value="SNF2_N"/>
</dbReference>
<reference evidence="16" key="2">
    <citation type="submission" date="2015-02" db="UniProtKB">
        <authorList>
            <consortium name="EnsemblMetazoa"/>
        </authorList>
    </citation>
    <scope>IDENTIFICATION</scope>
</reference>
<keyword evidence="8" id="KW-0156">Chromatin regulator</keyword>
<dbReference type="Pfam" id="PF00271">
    <property type="entry name" value="Helicase_C"/>
    <property type="match status" value="1"/>
</dbReference>
<evidence type="ECO:0000256" key="6">
    <source>
        <dbReference type="ARBA" id="ARBA00022806"/>
    </source>
</evidence>
<dbReference type="PhylomeDB" id="T1J3V7"/>
<dbReference type="Pfam" id="PF00176">
    <property type="entry name" value="SNF2-rel_dom"/>
    <property type="match status" value="1"/>
</dbReference>
<protein>
    <recommendedName>
        <fullName evidence="12">SWI/SNF-related matrix-associated actin-dependent regulator of chromatin subfamily A containing DEAD/H box 1 homolog</fullName>
        <ecNumber evidence="3">3.6.4.12</ecNumber>
    </recommendedName>
</protein>
<keyword evidence="6" id="KW-0347">Helicase</keyword>
<dbReference type="GO" id="GO:0005524">
    <property type="term" value="F:ATP binding"/>
    <property type="evidence" value="ECO:0007669"/>
    <property type="project" value="UniProtKB-KW"/>
</dbReference>
<sequence length="905" mass="103356">MPSSSSQSENNSTPSPSILNNLSRFTYHKSPRKKIPSSTKNDKPGSAKETPPDKNILVVPETPESELETPGSPVLRVMKKSIPVQISDSEDDCDNHRISPNVENESVSNKTPSRIKRKRNSLNRKRKVLLLQSDDDDEQVRKIPSRRLNISSESDNDSEKSGHCEVSNGTKKSSSAATTSSHRRGIEFISDEDTQDSEPKKSVKVSTPNGRKSSLSDETDEEKETKKLKKDAVCDMSKPVYDSDDSNDDMEETEPRKNVRTYLNTATAEELLYMLGCRTNKSDSLISSRPYGSWADLICKLSIVKYVSTDILNKTQRMLYARSVVNELMHICEKMSKDIEMLVNRLMEGKEDATLTKQPSILQSNMTLASYQMLGLNWLVLMHKQRLNGILADEMGLGKTVQAIAFLAYLLEEKNKGPHLIIVPASTLENWTREFSTWCEHLDVFVYFGSQEERRQMRHELVGHKRKKDYHVVITTYNVVTSNSSDRAMIKAIPFVYVIFDEAHMLKNMTTLRYKNLMKIKAKHRLLLTGTPLQNNLIELMSLLMFVMPNVFEGKTEEVVQMFGTSVKSNEQKTVQTTFEQERIEQAKRIMQPFVLRRLKSNVLKDLPKKHEKIKRCPMLPKQQQLYVDLITTFSKQVKERREKLATTSGSSMMMELRKMANHPLLLRNCYTDKLLKKMAPLMLNEPTHRDANSHLIFEDMQVMSDFELHRLCGMYKSLNTYKLKSKQILDSGKFHYLKPRLKEMKEKGDRILLFSQFTIMLDIIEEFLQVLDYKFIRLDGSTPVTQRQDLIDQFSSDPAIFIFLLSTRAGGLGINLTAANTVILHDIDFNPYNDKQAEDRCHRVGQIREVRITRIVSANSIEEGILQCAAKKLKLEQDISSAENESSNAPSADVVTLLKNALAL</sequence>
<dbReference type="PANTHER" id="PTHR10799">
    <property type="entry name" value="SNF2/RAD54 HELICASE FAMILY"/>
    <property type="match status" value="1"/>
</dbReference>
<comment type="subcellular location">
    <subcellularLocation>
        <location evidence="1">Nucleus</location>
    </subcellularLocation>
</comment>
<evidence type="ECO:0000256" key="13">
    <source>
        <dbReference type="SAM" id="MobiDB-lite"/>
    </source>
</evidence>
<keyword evidence="10" id="KW-0539">Nucleus</keyword>
<dbReference type="GO" id="GO:0006325">
    <property type="term" value="P:chromatin organization"/>
    <property type="evidence" value="ECO:0007669"/>
    <property type="project" value="UniProtKB-KW"/>
</dbReference>
<dbReference type="GO" id="GO:0003678">
    <property type="term" value="F:DNA helicase activity"/>
    <property type="evidence" value="ECO:0007669"/>
    <property type="project" value="UniProtKB-EC"/>
</dbReference>
<evidence type="ECO:0000259" key="14">
    <source>
        <dbReference type="PROSITE" id="PS51192"/>
    </source>
</evidence>
<comment type="function">
    <text evidence="11">DNA helicase that possesses intrinsic ATP-dependent nucleosome-remodeling activity and is both required for DNA repair and heterochromatin organization. Promotes DNA end resection of double-strand breaks (DSBs) following DNA damage: probably acts by weakening histone DNA interactions in nucleosomes flanking DSBs.</text>
</comment>
<dbReference type="Gene3D" id="3.40.50.300">
    <property type="entry name" value="P-loop containing nucleotide triphosphate hydrolases"/>
    <property type="match status" value="1"/>
</dbReference>
<accession>T1J3V7</accession>
<reference evidence="17" key="1">
    <citation type="submission" date="2011-05" db="EMBL/GenBank/DDBJ databases">
        <authorList>
            <person name="Richards S.R."/>
            <person name="Qu J."/>
            <person name="Jiang H."/>
            <person name="Jhangiani S.N."/>
            <person name="Agravi P."/>
            <person name="Goodspeed R."/>
            <person name="Gross S."/>
            <person name="Mandapat C."/>
            <person name="Jackson L."/>
            <person name="Mathew T."/>
            <person name="Pu L."/>
            <person name="Thornton R."/>
            <person name="Saada N."/>
            <person name="Wilczek-Boney K.B."/>
            <person name="Lee S."/>
            <person name="Kovar C."/>
            <person name="Wu Y."/>
            <person name="Scherer S.E."/>
            <person name="Worley K.C."/>
            <person name="Muzny D.M."/>
            <person name="Gibbs R."/>
        </authorList>
    </citation>
    <scope>NUCLEOTIDE SEQUENCE</scope>
    <source>
        <strain evidence="17">Brora</strain>
    </source>
</reference>
<evidence type="ECO:0000256" key="12">
    <source>
        <dbReference type="ARBA" id="ARBA00069890"/>
    </source>
</evidence>
<evidence type="ECO:0000256" key="10">
    <source>
        <dbReference type="ARBA" id="ARBA00023242"/>
    </source>
</evidence>
<dbReference type="eggNOG" id="KOG0389">
    <property type="taxonomic scope" value="Eukaryota"/>
</dbReference>
<evidence type="ECO:0000256" key="2">
    <source>
        <dbReference type="ARBA" id="ARBA00007025"/>
    </source>
</evidence>
<evidence type="ECO:0000256" key="7">
    <source>
        <dbReference type="ARBA" id="ARBA00022840"/>
    </source>
</evidence>
<feature type="compositionally biased region" description="Polar residues" evidence="13">
    <location>
        <begin position="101"/>
        <end position="112"/>
    </location>
</feature>
<dbReference type="CDD" id="cd18793">
    <property type="entry name" value="SF2_C_SNF"/>
    <property type="match status" value="1"/>
</dbReference>
<dbReference type="CDD" id="cd17998">
    <property type="entry name" value="DEXHc_SMARCAD1"/>
    <property type="match status" value="1"/>
</dbReference>
<dbReference type="InterPro" id="IPR014001">
    <property type="entry name" value="Helicase_ATP-bd"/>
</dbReference>
<feature type="compositionally biased region" description="Acidic residues" evidence="13">
    <location>
        <begin position="242"/>
        <end position="252"/>
    </location>
</feature>
<keyword evidence="4" id="KW-0547">Nucleotide-binding</keyword>
<dbReference type="InterPro" id="IPR001650">
    <property type="entry name" value="Helicase_C-like"/>
</dbReference>
<evidence type="ECO:0000256" key="3">
    <source>
        <dbReference type="ARBA" id="ARBA00012551"/>
    </source>
</evidence>
<evidence type="ECO:0000256" key="9">
    <source>
        <dbReference type="ARBA" id="ARBA00023125"/>
    </source>
</evidence>
<keyword evidence="7" id="KW-0067">ATP-binding</keyword>
<evidence type="ECO:0000256" key="11">
    <source>
        <dbReference type="ARBA" id="ARBA00059294"/>
    </source>
</evidence>
<organism evidence="16 17">
    <name type="scientific">Strigamia maritima</name>
    <name type="common">European centipede</name>
    <name type="synonym">Geophilus maritimus</name>
    <dbReference type="NCBI Taxonomy" id="126957"/>
    <lineage>
        <taxon>Eukaryota</taxon>
        <taxon>Metazoa</taxon>
        <taxon>Ecdysozoa</taxon>
        <taxon>Arthropoda</taxon>
        <taxon>Myriapoda</taxon>
        <taxon>Chilopoda</taxon>
        <taxon>Pleurostigmophora</taxon>
        <taxon>Geophilomorpha</taxon>
        <taxon>Linotaeniidae</taxon>
        <taxon>Strigamia</taxon>
    </lineage>
</organism>
<dbReference type="OMA" id="TIENWIG"/>
<dbReference type="AlphaFoldDB" id="T1J3V7"/>
<name>T1J3V7_STRMM</name>
<dbReference type="FunFam" id="3.40.50.10810:FF:000014">
    <property type="entry name" value="SWI/SNF-related matrix-associated actin-dependent regulator of chromatin subfamily A containing DEAD/H box 1"/>
    <property type="match status" value="1"/>
</dbReference>
<keyword evidence="9" id="KW-0238">DNA-binding</keyword>
<dbReference type="GO" id="GO:0005694">
    <property type="term" value="C:chromosome"/>
    <property type="evidence" value="ECO:0007669"/>
    <property type="project" value="UniProtKB-ARBA"/>
</dbReference>
<dbReference type="HOGENOM" id="CLU_000315_16_3_1"/>
<feature type="compositionally biased region" description="Basic and acidic residues" evidence="13">
    <location>
        <begin position="40"/>
        <end position="52"/>
    </location>
</feature>
<feature type="domain" description="Helicase C-terminal" evidence="15">
    <location>
        <begin position="737"/>
        <end position="903"/>
    </location>
</feature>
<feature type="compositionally biased region" description="Low complexity" evidence="13">
    <location>
        <begin position="170"/>
        <end position="180"/>
    </location>
</feature>
<dbReference type="SMART" id="SM00487">
    <property type="entry name" value="DEXDc"/>
    <property type="match status" value="1"/>
</dbReference>